<dbReference type="Proteomes" id="UP000178606">
    <property type="component" value="Unassembled WGS sequence"/>
</dbReference>
<evidence type="ECO:0000313" key="3">
    <source>
        <dbReference type="EMBL" id="OGG49228.1"/>
    </source>
</evidence>
<dbReference type="AlphaFoldDB" id="A0A1F6CJF3"/>
<feature type="transmembrane region" description="Helical" evidence="2">
    <location>
        <begin position="6"/>
        <end position="27"/>
    </location>
</feature>
<gene>
    <name evidence="3" type="ORF">A3F84_23960</name>
</gene>
<feature type="region of interest" description="Disordered" evidence="1">
    <location>
        <begin position="162"/>
        <end position="190"/>
    </location>
</feature>
<proteinExistence type="predicted"/>
<keyword evidence="2" id="KW-0812">Transmembrane</keyword>
<organism evidence="3 4">
    <name type="scientific">Handelsmanbacteria sp. (strain RIFCSPLOWO2_12_FULL_64_10)</name>
    <dbReference type="NCBI Taxonomy" id="1817868"/>
    <lineage>
        <taxon>Bacteria</taxon>
        <taxon>Candidatus Handelsmaniibacteriota</taxon>
    </lineage>
</organism>
<sequence>MDGVALQISAIAVLSPVLLVAGILGLVRPRPGKGRVRRSVSPRKAPKCRPAVPARKRETSIVGVRKDPALKRVVIEQEEAALSNPPQEAPAQTPPPLPPPEPLEAKNTDAVLQMDDFIARQRERLRAKEMFMPLTGEEAERLYPQTEADRALMEEMLRAMMGDAGDGMPDSSKPQARLLEGPEVWWSQAV</sequence>
<feature type="compositionally biased region" description="Pro residues" evidence="1">
    <location>
        <begin position="92"/>
        <end position="102"/>
    </location>
</feature>
<protein>
    <submittedName>
        <fullName evidence="3">Uncharacterized protein</fullName>
    </submittedName>
</protein>
<comment type="caution">
    <text evidence="3">The sequence shown here is derived from an EMBL/GenBank/DDBJ whole genome shotgun (WGS) entry which is preliminary data.</text>
</comment>
<feature type="region of interest" description="Disordered" evidence="1">
    <location>
        <begin position="79"/>
        <end position="105"/>
    </location>
</feature>
<name>A0A1F6CJF3_HANXR</name>
<keyword evidence="2" id="KW-0472">Membrane</keyword>
<evidence type="ECO:0000313" key="4">
    <source>
        <dbReference type="Proteomes" id="UP000178606"/>
    </source>
</evidence>
<reference evidence="3 4" key="1">
    <citation type="journal article" date="2016" name="Nat. Commun.">
        <title>Thousands of microbial genomes shed light on interconnected biogeochemical processes in an aquifer system.</title>
        <authorList>
            <person name="Anantharaman K."/>
            <person name="Brown C.T."/>
            <person name="Hug L.A."/>
            <person name="Sharon I."/>
            <person name="Castelle C.J."/>
            <person name="Probst A.J."/>
            <person name="Thomas B.C."/>
            <person name="Singh A."/>
            <person name="Wilkins M.J."/>
            <person name="Karaoz U."/>
            <person name="Brodie E.L."/>
            <person name="Williams K.H."/>
            <person name="Hubbard S.S."/>
            <person name="Banfield J.F."/>
        </authorList>
    </citation>
    <scope>NUCLEOTIDE SEQUENCE [LARGE SCALE GENOMIC DNA]</scope>
    <source>
        <strain evidence="4">RIFCSPLOWO2_12_FULL_64_10</strain>
    </source>
</reference>
<dbReference type="EMBL" id="MFKF01000237">
    <property type="protein sequence ID" value="OGG49228.1"/>
    <property type="molecule type" value="Genomic_DNA"/>
</dbReference>
<accession>A0A1F6CJF3</accession>
<evidence type="ECO:0000256" key="2">
    <source>
        <dbReference type="SAM" id="Phobius"/>
    </source>
</evidence>
<evidence type="ECO:0000256" key="1">
    <source>
        <dbReference type="SAM" id="MobiDB-lite"/>
    </source>
</evidence>
<keyword evidence="2" id="KW-1133">Transmembrane helix</keyword>